<sequence length="511" mass="58401">MELAIIGQQPHGEISSPSPYVRLDREPNIESFLCKGTPPPKNDVCFACGGSPFIQKGQSVRRHMEIIALFKDLVITPPFRAKLSPKTYNQFVANVAACENCCTLVREIWGVRLRLISTQKHLDRLVAKGRETLLISQARKRKRSKCSSQIGQTEKLPPRAAANLDPIPPEELDALPDVVVKEEVDDDIYFDEVIFPTNSEESDHHQEIQPIIETTESSPSQHEVGHNSDDEPSQILTLDEDKKNFENCQSSKEHPLDYFSSSEHQPKSPSEKIKRRRRRKAKIQRVTHVPLPPPPTKYLCSKCGKEFKTSISLLSHEVTVCKILHDKLYLESRGLKRYECDHCDTKFVSHKDYERHYLRHISVKQHPCHQCGKSFKQIYNLRVHQKSACRQASEIDIAAKNKRLEVGRIIRAKYVHKCPNCSRKFPSTAKRDEHVANVHNETDEKFAICDICGVSISTKGGSGNMREHLSRVHLRVARWTCPHCKKGFFQKRDWASHVERVHGNIPGDKVT</sequence>
<proteinExistence type="predicted"/>
<dbReference type="PANTHER" id="PTHR24379:SF121">
    <property type="entry name" value="C2H2-TYPE DOMAIN-CONTAINING PROTEIN"/>
    <property type="match status" value="1"/>
</dbReference>
<reference evidence="8 9" key="1">
    <citation type="submission" date="2015-12" db="EMBL/GenBank/DDBJ databases">
        <title>The genome of Folsomia candida.</title>
        <authorList>
            <person name="Faddeeva A."/>
            <person name="Derks M.F."/>
            <person name="Anvar Y."/>
            <person name="Smit S."/>
            <person name="Van Straalen N."/>
            <person name="Roelofs D."/>
        </authorList>
    </citation>
    <scope>NUCLEOTIDE SEQUENCE [LARGE SCALE GENOMIC DNA]</scope>
    <source>
        <strain evidence="8 9">VU population</strain>
        <tissue evidence="8">Whole body</tissue>
    </source>
</reference>
<name>A0A226E9A0_FOLCA</name>
<dbReference type="OrthoDB" id="6751163at2759"/>
<dbReference type="FunFam" id="3.30.160.60:FF:000100">
    <property type="entry name" value="Zinc finger 45-like"/>
    <property type="match status" value="1"/>
</dbReference>
<evidence type="ECO:0000313" key="9">
    <source>
        <dbReference type="Proteomes" id="UP000198287"/>
    </source>
</evidence>
<dbReference type="GO" id="GO:0008270">
    <property type="term" value="F:zinc ion binding"/>
    <property type="evidence" value="ECO:0007669"/>
    <property type="project" value="UniProtKB-KW"/>
</dbReference>
<dbReference type="SUPFAM" id="SSF57667">
    <property type="entry name" value="beta-beta-alpha zinc fingers"/>
    <property type="match status" value="3"/>
</dbReference>
<evidence type="ECO:0000256" key="1">
    <source>
        <dbReference type="ARBA" id="ARBA00022723"/>
    </source>
</evidence>
<feature type="region of interest" description="Disordered" evidence="6">
    <location>
        <begin position="252"/>
        <end position="282"/>
    </location>
</feature>
<evidence type="ECO:0000256" key="3">
    <source>
        <dbReference type="ARBA" id="ARBA00022771"/>
    </source>
</evidence>
<feature type="domain" description="C2H2-type" evidence="7">
    <location>
        <begin position="338"/>
        <end position="365"/>
    </location>
</feature>
<keyword evidence="1" id="KW-0479">Metal-binding</keyword>
<keyword evidence="4" id="KW-0862">Zinc</keyword>
<dbReference type="Gene3D" id="3.30.160.60">
    <property type="entry name" value="Classic Zinc Finger"/>
    <property type="match status" value="3"/>
</dbReference>
<feature type="domain" description="C2H2-type" evidence="7">
    <location>
        <begin position="298"/>
        <end position="325"/>
    </location>
</feature>
<organism evidence="8 9">
    <name type="scientific">Folsomia candida</name>
    <name type="common">Springtail</name>
    <dbReference type="NCBI Taxonomy" id="158441"/>
    <lineage>
        <taxon>Eukaryota</taxon>
        <taxon>Metazoa</taxon>
        <taxon>Ecdysozoa</taxon>
        <taxon>Arthropoda</taxon>
        <taxon>Hexapoda</taxon>
        <taxon>Collembola</taxon>
        <taxon>Entomobryomorpha</taxon>
        <taxon>Isotomoidea</taxon>
        <taxon>Isotomidae</taxon>
        <taxon>Proisotominae</taxon>
        <taxon>Folsomia</taxon>
    </lineage>
</organism>
<dbReference type="Pfam" id="PF00096">
    <property type="entry name" value="zf-C2H2"/>
    <property type="match status" value="1"/>
</dbReference>
<accession>A0A226E9A0</accession>
<evidence type="ECO:0000256" key="4">
    <source>
        <dbReference type="ARBA" id="ARBA00022833"/>
    </source>
</evidence>
<dbReference type="GO" id="GO:0003677">
    <property type="term" value="F:DNA binding"/>
    <property type="evidence" value="ECO:0007669"/>
    <property type="project" value="InterPro"/>
</dbReference>
<keyword evidence="9" id="KW-1185">Reference proteome</keyword>
<dbReference type="PROSITE" id="PS00028">
    <property type="entry name" value="ZINC_FINGER_C2H2_1"/>
    <property type="match status" value="2"/>
</dbReference>
<feature type="domain" description="C2H2-type" evidence="7">
    <location>
        <begin position="366"/>
        <end position="396"/>
    </location>
</feature>
<feature type="compositionally biased region" description="Basic residues" evidence="6">
    <location>
        <begin position="273"/>
        <end position="282"/>
    </location>
</feature>
<dbReference type="Pfam" id="PF02892">
    <property type="entry name" value="zf-BED"/>
    <property type="match status" value="1"/>
</dbReference>
<evidence type="ECO:0000256" key="2">
    <source>
        <dbReference type="ARBA" id="ARBA00022737"/>
    </source>
</evidence>
<gene>
    <name evidence="8" type="ORF">Fcan01_10254</name>
</gene>
<dbReference type="PROSITE" id="PS50157">
    <property type="entry name" value="ZINC_FINGER_C2H2_2"/>
    <property type="match status" value="4"/>
</dbReference>
<dbReference type="EMBL" id="LNIX01000005">
    <property type="protein sequence ID" value="OXA54125.1"/>
    <property type="molecule type" value="Genomic_DNA"/>
</dbReference>
<evidence type="ECO:0000313" key="8">
    <source>
        <dbReference type="EMBL" id="OXA54125.1"/>
    </source>
</evidence>
<protein>
    <submittedName>
        <fullName evidence="8">Zinc finger and BTB domain-containing protein 17</fullName>
    </submittedName>
</protein>
<dbReference type="AlphaFoldDB" id="A0A226E9A0"/>
<evidence type="ECO:0000256" key="5">
    <source>
        <dbReference type="PROSITE-ProRule" id="PRU00042"/>
    </source>
</evidence>
<dbReference type="InterPro" id="IPR036236">
    <property type="entry name" value="Znf_C2H2_sf"/>
</dbReference>
<dbReference type="Proteomes" id="UP000198287">
    <property type="component" value="Unassembled WGS sequence"/>
</dbReference>
<dbReference type="InterPro" id="IPR013087">
    <property type="entry name" value="Znf_C2H2_type"/>
</dbReference>
<evidence type="ECO:0000256" key="6">
    <source>
        <dbReference type="SAM" id="MobiDB-lite"/>
    </source>
</evidence>
<feature type="domain" description="C2H2-type" evidence="7">
    <location>
        <begin position="416"/>
        <end position="444"/>
    </location>
</feature>
<dbReference type="PANTHER" id="PTHR24379">
    <property type="entry name" value="KRAB AND ZINC FINGER DOMAIN-CONTAINING"/>
    <property type="match status" value="1"/>
</dbReference>
<evidence type="ECO:0000259" key="7">
    <source>
        <dbReference type="PROSITE" id="PS50157"/>
    </source>
</evidence>
<dbReference type="InterPro" id="IPR003656">
    <property type="entry name" value="Znf_BED"/>
</dbReference>
<keyword evidence="3 5" id="KW-0863">Zinc-finger</keyword>
<keyword evidence="2" id="KW-0677">Repeat</keyword>
<dbReference type="SMART" id="SM00355">
    <property type="entry name" value="ZnF_C2H2"/>
    <property type="match status" value="6"/>
</dbReference>
<comment type="caution">
    <text evidence="8">The sequence shown here is derived from an EMBL/GenBank/DDBJ whole genome shotgun (WGS) entry which is preliminary data.</text>
</comment>